<gene>
    <name evidence="2" type="ORF">GDO81_027423</name>
</gene>
<accession>A0AAV6YEH3</accession>
<organism evidence="2 3">
    <name type="scientific">Engystomops pustulosus</name>
    <name type="common">Tungara frog</name>
    <name type="synonym">Physalaemus pustulosus</name>
    <dbReference type="NCBI Taxonomy" id="76066"/>
    <lineage>
        <taxon>Eukaryota</taxon>
        <taxon>Metazoa</taxon>
        <taxon>Chordata</taxon>
        <taxon>Craniata</taxon>
        <taxon>Vertebrata</taxon>
        <taxon>Euteleostomi</taxon>
        <taxon>Amphibia</taxon>
        <taxon>Batrachia</taxon>
        <taxon>Anura</taxon>
        <taxon>Neobatrachia</taxon>
        <taxon>Hyloidea</taxon>
        <taxon>Leptodactylidae</taxon>
        <taxon>Leiuperinae</taxon>
        <taxon>Engystomops</taxon>
    </lineage>
</organism>
<evidence type="ECO:0000256" key="1">
    <source>
        <dbReference type="SAM" id="MobiDB-lite"/>
    </source>
</evidence>
<sequence>MGAGDAAGRCNVISFLLRMGVQSRTAAQSKGRLLIYFCQEQGPAAAEDRMGMVFPRPSFTSTAKHSGKASTSCPVRPGSIHR</sequence>
<keyword evidence="3" id="KW-1185">Reference proteome</keyword>
<proteinExistence type="predicted"/>
<evidence type="ECO:0000313" key="3">
    <source>
        <dbReference type="Proteomes" id="UP000824782"/>
    </source>
</evidence>
<name>A0AAV6YEH3_ENGPU</name>
<reference evidence="2" key="1">
    <citation type="thesis" date="2020" institute="ProQuest LLC" country="789 East Eisenhower Parkway, Ann Arbor, MI, USA">
        <title>Comparative Genomics and Chromosome Evolution.</title>
        <authorList>
            <person name="Mudd A.B."/>
        </authorList>
    </citation>
    <scope>NUCLEOTIDE SEQUENCE</scope>
    <source>
        <strain evidence="2">237g6f4</strain>
        <tissue evidence="2">Blood</tissue>
    </source>
</reference>
<evidence type="ECO:0000313" key="2">
    <source>
        <dbReference type="EMBL" id="KAG8535944.1"/>
    </source>
</evidence>
<comment type="caution">
    <text evidence="2">The sequence shown here is derived from an EMBL/GenBank/DDBJ whole genome shotgun (WGS) entry which is preliminary data.</text>
</comment>
<feature type="region of interest" description="Disordered" evidence="1">
    <location>
        <begin position="58"/>
        <end position="82"/>
    </location>
</feature>
<feature type="compositionally biased region" description="Polar residues" evidence="1">
    <location>
        <begin position="58"/>
        <end position="73"/>
    </location>
</feature>
<dbReference type="AlphaFoldDB" id="A0AAV6YEH3"/>
<dbReference type="Proteomes" id="UP000824782">
    <property type="component" value="Unassembled WGS sequence"/>
</dbReference>
<protein>
    <submittedName>
        <fullName evidence="2">Uncharacterized protein</fullName>
    </submittedName>
</protein>
<dbReference type="EMBL" id="WNYA01053528">
    <property type="protein sequence ID" value="KAG8535944.1"/>
    <property type="molecule type" value="Genomic_DNA"/>
</dbReference>